<evidence type="ECO:0000256" key="10">
    <source>
        <dbReference type="HAMAP-Rule" id="MF_00230"/>
    </source>
</evidence>
<evidence type="ECO:0000256" key="9">
    <source>
        <dbReference type="ARBA" id="ARBA00047340"/>
    </source>
</evidence>
<accession>A0A8J6P960</accession>
<dbReference type="PANTHER" id="PTHR43463:SF1">
    <property type="entry name" value="NICOTINATE-NUCLEOTIDE--DIMETHYLBENZIMIDAZOLE PHOSPHORIBOSYLTRANSFERASE"/>
    <property type="match status" value="1"/>
</dbReference>
<comment type="caution">
    <text evidence="11">The sequence shown here is derived from an EMBL/GenBank/DDBJ whole genome shotgun (WGS) entry which is preliminary data.</text>
</comment>
<dbReference type="FunFam" id="3.40.50.10210:FF:000001">
    <property type="entry name" value="Nicotinate-nucleotide--dimethylbenzimidazole phosphoribosyltransferase"/>
    <property type="match status" value="1"/>
</dbReference>
<dbReference type="EMBL" id="JACNFK010000015">
    <property type="protein sequence ID" value="MBC8519067.1"/>
    <property type="molecule type" value="Genomic_DNA"/>
</dbReference>
<dbReference type="InterPro" id="IPR036087">
    <property type="entry name" value="Nict_dMeBzImd_PRibTrfase_sf"/>
</dbReference>
<dbReference type="Gene3D" id="1.10.1610.10">
    <property type="match status" value="1"/>
</dbReference>
<dbReference type="InterPro" id="IPR017846">
    <property type="entry name" value="Nict_dMeBzImd_PRibTrfase_bact"/>
</dbReference>
<comment type="function">
    <text evidence="10">Catalyzes the synthesis of alpha-ribazole-5'-phosphate from nicotinate mononucleotide (NAMN) and 5,6-dimethylbenzimidazole (DMB).</text>
</comment>
<evidence type="ECO:0000256" key="6">
    <source>
        <dbReference type="ARBA" id="ARBA00022676"/>
    </source>
</evidence>
<dbReference type="Gene3D" id="3.40.50.10210">
    <property type="match status" value="1"/>
</dbReference>
<evidence type="ECO:0000256" key="1">
    <source>
        <dbReference type="ARBA" id="ARBA00005049"/>
    </source>
</evidence>
<name>A0A8J6P960_9GAMM</name>
<dbReference type="CDD" id="cd02439">
    <property type="entry name" value="DMB-PRT_CobT"/>
    <property type="match status" value="1"/>
</dbReference>
<evidence type="ECO:0000256" key="5">
    <source>
        <dbReference type="ARBA" id="ARBA00022573"/>
    </source>
</evidence>
<evidence type="ECO:0000256" key="7">
    <source>
        <dbReference type="ARBA" id="ARBA00022679"/>
    </source>
</evidence>
<evidence type="ECO:0000256" key="2">
    <source>
        <dbReference type="ARBA" id="ARBA00007110"/>
    </source>
</evidence>
<keyword evidence="6 10" id="KW-0328">Glycosyltransferase</keyword>
<evidence type="ECO:0000256" key="3">
    <source>
        <dbReference type="ARBA" id="ARBA00011991"/>
    </source>
</evidence>
<comment type="pathway">
    <text evidence="1 10">Nucleoside biosynthesis; alpha-ribazole biosynthesis; alpha-ribazole from 5,6-dimethylbenzimidazole: step 1/2.</text>
</comment>
<evidence type="ECO:0000313" key="11">
    <source>
        <dbReference type="EMBL" id="MBC8519067.1"/>
    </source>
</evidence>
<dbReference type="Proteomes" id="UP000654401">
    <property type="component" value="Unassembled WGS sequence"/>
</dbReference>
<comment type="catalytic activity">
    <reaction evidence="9 10">
        <text>5,6-dimethylbenzimidazole + nicotinate beta-D-ribonucleotide = alpha-ribazole 5'-phosphate + nicotinate + H(+)</text>
        <dbReference type="Rhea" id="RHEA:11196"/>
        <dbReference type="ChEBI" id="CHEBI:15378"/>
        <dbReference type="ChEBI" id="CHEBI:15890"/>
        <dbReference type="ChEBI" id="CHEBI:32544"/>
        <dbReference type="ChEBI" id="CHEBI:57502"/>
        <dbReference type="ChEBI" id="CHEBI:57918"/>
        <dbReference type="EC" id="2.4.2.21"/>
    </reaction>
</comment>
<dbReference type="NCBIfam" id="NF000996">
    <property type="entry name" value="PRK00105.1"/>
    <property type="match status" value="1"/>
</dbReference>
<evidence type="ECO:0000256" key="8">
    <source>
        <dbReference type="ARBA" id="ARBA00030686"/>
    </source>
</evidence>
<dbReference type="EC" id="2.4.2.21" evidence="3 10"/>
<evidence type="ECO:0000313" key="12">
    <source>
        <dbReference type="Proteomes" id="UP000654401"/>
    </source>
</evidence>
<keyword evidence="7 10" id="KW-0808">Transferase</keyword>
<proteinExistence type="inferred from homology"/>
<comment type="similarity">
    <text evidence="2 10">Belongs to the CobT family.</text>
</comment>
<gene>
    <name evidence="10 11" type="primary">cobT</name>
    <name evidence="11" type="ORF">H8D24_01480</name>
</gene>
<dbReference type="SUPFAM" id="SSF52733">
    <property type="entry name" value="Nicotinate mononucleotide:5,6-dimethylbenzimidazole phosphoribosyltransferase (CobT)"/>
    <property type="match status" value="1"/>
</dbReference>
<organism evidence="11 12">
    <name type="scientific">Candidatus Thiopontia autotrophica</name>
    <dbReference type="NCBI Taxonomy" id="2841688"/>
    <lineage>
        <taxon>Bacteria</taxon>
        <taxon>Pseudomonadati</taxon>
        <taxon>Pseudomonadota</taxon>
        <taxon>Gammaproteobacteria</taxon>
        <taxon>Candidatus Thiopontia</taxon>
    </lineage>
</organism>
<dbReference type="GO" id="GO:0009236">
    <property type="term" value="P:cobalamin biosynthetic process"/>
    <property type="evidence" value="ECO:0007669"/>
    <property type="project" value="UniProtKB-UniRule"/>
</dbReference>
<dbReference type="HAMAP" id="MF_00230">
    <property type="entry name" value="CobT"/>
    <property type="match status" value="1"/>
</dbReference>
<feature type="active site" description="Proton acceptor" evidence="10">
    <location>
        <position position="317"/>
    </location>
</feature>
<dbReference type="UniPathway" id="UPA00061">
    <property type="reaction ID" value="UER00516"/>
</dbReference>
<dbReference type="Pfam" id="PF02277">
    <property type="entry name" value="DBI_PRT"/>
    <property type="match status" value="1"/>
</dbReference>
<dbReference type="PANTHER" id="PTHR43463">
    <property type="entry name" value="NICOTINATE-NUCLEOTIDE--DIMETHYLBENZIMIDAZOLE PHOSPHORIBOSYLTRANSFERASE"/>
    <property type="match status" value="1"/>
</dbReference>
<protein>
    <recommendedName>
        <fullName evidence="4 10">Nicotinate-nucleotide--dimethylbenzimidazole phosphoribosyltransferase</fullName>
        <shortName evidence="10">NN:DBI PRT</shortName>
        <ecNumber evidence="3 10">2.4.2.21</ecNumber>
    </recommendedName>
    <alternativeName>
        <fullName evidence="8 10">N(1)-alpha-phosphoribosyltransferase</fullName>
    </alternativeName>
</protein>
<dbReference type="InterPro" id="IPR003200">
    <property type="entry name" value="Nict_dMeBzImd_PRibTrfase"/>
</dbReference>
<sequence>MGNNWWESPVQQVDRQSEKQAEERQLQLTKPPGALGRLESLAIRLASMQGRVKPAIKNPFITIFAADHGVAEMGVSAFPQEVTAEMVRNFSRGGAAISVLANSLGATLEVVNVGTVGSLEPLGGVVDARISSGTKNLAQAPAMDRGELERALGVGREAVERAAGQGADIYIGGEMGIANTTSASAVAAALLGERGASVVGAGTGLDSAGVSRKGEVIEQALELHKDNLGSPMDILQNLGGFEVAALAGAYIKASQSGVPVLVDGFITSVAALAAVRINSAVRGWLIFSHRSAEQGHGKVLDAMDANPLLDLGMRLGEGSGAAVAVPILQQACQLHGEMATFGEAGVSEG</sequence>
<dbReference type="NCBIfam" id="TIGR03160">
    <property type="entry name" value="cobT_DBIPRT"/>
    <property type="match status" value="1"/>
</dbReference>
<keyword evidence="5 10" id="KW-0169">Cobalamin biosynthesis</keyword>
<dbReference type="GO" id="GO:0008939">
    <property type="term" value="F:nicotinate-nucleotide-dimethylbenzimidazole phosphoribosyltransferase activity"/>
    <property type="evidence" value="ECO:0007669"/>
    <property type="project" value="UniProtKB-UniRule"/>
</dbReference>
<dbReference type="AlphaFoldDB" id="A0A8J6P960"/>
<dbReference type="InterPro" id="IPR023195">
    <property type="entry name" value="Nict_dMeBzImd_PRibTrfase_N"/>
</dbReference>
<evidence type="ECO:0000256" key="4">
    <source>
        <dbReference type="ARBA" id="ARBA00015486"/>
    </source>
</evidence>
<reference evidence="11 12" key="1">
    <citation type="submission" date="2020-08" db="EMBL/GenBank/DDBJ databases">
        <title>Bridging the membrane lipid divide: bacteria of the FCB group superphylum have the potential to synthesize archaeal ether lipids.</title>
        <authorList>
            <person name="Villanueva L."/>
            <person name="Von Meijenfeldt F.A.B."/>
            <person name="Westbye A.B."/>
            <person name="Yadav S."/>
            <person name="Hopmans E.C."/>
            <person name="Dutilh B.E."/>
            <person name="Sinninghe Damste J.S."/>
        </authorList>
    </citation>
    <scope>NUCLEOTIDE SEQUENCE [LARGE SCALE GENOMIC DNA]</scope>
    <source>
        <strain evidence="11">NIOZ-UU100</strain>
    </source>
</reference>